<dbReference type="EMBL" id="PDNA01000023">
    <property type="protein sequence ID" value="PGH23482.1"/>
    <property type="molecule type" value="Genomic_DNA"/>
</dbReference>
<dbReference type="Gene3D" id="1.25.40.20">
    <property type="entry name" value="Ankyrin repeat-containing domain"/>
    <property type="match status" value="4"/>
</dbReference>
<reference evidence="5 6" key="1">
    <citation type="submission" date="2017-10" db="EMBL/GenBank/DDBJ databases">
        <title>Comparative genomics in systemic dimorphic fungi from Ajellomycetaceae.</title>
        <authorList>
            <person name="Munoz J.F."/>
            <person name="Mcewen J.G."/>
            <person name="Clay O.K."/>
            <person name="Cuomo C.A."/>
        </authorList>
    </citation>
    <scope>NUCLEOTIDE SEQUENCE [LARGE SCALE GENOMIC DNA]</scope>
    <source>
        <strain evidence="5 6">UAMH7299</strain>
    </source>
</reference>
<protein>
    <submittedName>
        <fullName evidence="5">Uncharacterized protein</fullName>
    </submittedName>
</protein>
<gene>
    <name evidence="5" type="ORF">AJ80_02436</name>
</gene>
<feature type="chain" id="PRO_5012383206" evidence="4">
    <location>
        <begin position="21"/>
        <end position="725"/>
    </location>
</feature>
<feature type="repeat" description="ANK" evidence="3">
    <location>
        <begin position="269"/>
        <end position="301"/>
    </location>
</feature>
<dbReference type="PROSITE" id="PS50297">
    <property type="entry name" value="ANK_REP_REGION"/>
    <property type="match status" value="5"/>
</dbReference>
<evidence type="ECO:0000313" key="6">
    <source>
        <dbReference type="Proteomes" id="UP000224634"/>
    </source>
</evidence>
<feature type="repeat" description="ANK" evidence="3">
    <location>
        <begin position="620"/>
        <end position="647"/>
    </location>
</feature>
<keyword evidence="4" id="KW-0732">Signal</keyword>
<organism evidence="5 6">
    <name type="scientific">Polytolypa hystricis (strain UAMH7299)</name>
    <dbReference type="NCBI Taxonomy" id="1447883"/>
    <lineage>
        <taxon>Eukaryota</taxon>
        <taxon>Fungi</taxon>
        <taxon>Dikarya</taxon>
        <taxon>Ascomycota</taxon>
        <taxon>Pezizomycotina</taxon>
        <taxon>Eurotiomycetes</taxon>
        <taxon>Eurotiomycetidae</taxon>
        <taxon>Onygenales</taxon>
        <taxon>Onygenales incertae sedis</taxon>
        <taxon>Polytolypa</taxon>
    </lineage>
</organism>
<feature type="repeat" description="ANK" evidence="3">
    <location>
        <begin position="92"/>
        <end position="124"/>
    </location>
</feature>
<name>A0A2B7YRJ5_POLH7</name>
<evidence type="ECO:0000256" key="1">
    <source>
        <dbReference type="ARBA" id="ARBA00022737"/>
    </source>
</evidence>
<sequence>MSSPLFLLILARTYAASSSAEDDVTDAIVQIFLDWHPKNLERWWRFYWFLGDDSIPKTGSGRTPLHLAATNGHKAATYALCSIPSINIQDKQGFTALHLATLHSYVDVINILVTRGADVSICDKDGKTAADKTCTMGQETAAIAIHNANSTSKVSLVRSHQRTEIVAKALYEHEIDCGMDLKDVLQPNSRDSHDASILHACVDGHSESLSILIMKGRKWETVDKDRRTPLHYSALCGLGRVAGVVVSRFEVKKSKFDGLKSFVDSQDKNGWTALHFAAAGNFPNVVELLLNVGASTHIENNRGDSCCAIISREGNPALIQCLIRQQSFSTSEIAASLQWSRLHSCARDGDLAGIQQAVQDSEDLKVLDRLGYLPIHVALAAGMEDVARTLAEAMSLSTGEIIDLANFTTNIEMMKTLLDYMPDVWLNTSEALERKRRGLLLRATTHGDESIVRRLYTDKSDANIFDVNTKQSILHLAIQNNHENLAEFYIEQGANVSSRGVLGMEPLHYACKNGQLAVVRRLVMYGADVNQKVDSSNNHMYMLAPLHIAINLLGNYLRDGREASSVLAIIKCLLNHSADIHLEYYERRSTLWLAHLFCTPDLREVIEQCRPGLMQPISKNGSLPLHIAASQGDTESLRSILDGGVPVYWKMVDSPWKTAIRLAVENEHVDAAKLLLEYSVGVIYASTRGSDGRSNLISEAQKTGNKEMEDLLRERLPELYLSEFV</sequence>
<keyword evidence="2 3" id="KW-0040">ANK repeat</keyword>
<feature type="signal peptide" evidence="4">
    <location>
        <begin position="1"/>
        <end position="20"/>
    </location>
</feature>
<dbReference type="PROSITE" id="PS50088">
    <property type="entry name" value="ANK_REPEAT"/>
    <property type="match status" value="5"/>
</dbReference>
<evidence type="ECO:0000256" key="4">
    <source>
        <dbReference type="SAM" id="SignalP"/>
    </source>
</evidence>
<feature type="repeat" description="ANK" evidence="3">
    <location>
        <begin position="469"/>
        <end position="501"/>
    </location>
</feature>
<evidence type="ECO:0000256" key="3">
    <source>
        <dbReference type="PROSITE-ProRule" id="PRU00023"/>
    </source>
</evidence>
<comment type="caution">
    <text evidence="5">The sequence shown here is derived from an EMBL/GenBank/DDBJ whole genome shotgun (WGS) entry which is preliminary data.</text>
</comment>
<dbReference type="PANTHER" id="PTHR24198">
    <property type="entry name" value="ANKYRIN REPEAT AND PROTEIN KINASE DOMAIN-CONTAINING PROTEIN"/>
    <property type="match status" value="1"/>
</dbReference>
<dbReference type="SUPFAM" id="SSF48403">
    <property type="entry name" value="Ankyrin repeat"/>
    <property type="match status" value="2"/>
</dbReference>
<dbReference type="Pfam" id="PF12796">
    <property type="entry name" value="Ank_2"/>
    <property type="match status" value="3"/>
</dbReference>
<evidence type="ECO:0000313" key="5">
    <source>
        <dbReference type="EMBL" id="PGH23482.1"/>
    </source>
</evidence>
<keyword evidence="1" id="KW-0677">Repeat</keyword>
<evidence type="ECO:0000256" key="2">
    <source>
        <dbReference type="ARBA" id="ARBA00023043"/>
    </source>
</evidence>
<dbReference type="PRINTS" id="PR01415">
    <property type="entry name" value="ANKYRIN"/>
</dbReference>
<dbReference type="OrthoDB" id="4368872at2759"/>
<dbReference type="AlphaFoldDB" id="A0A2B7YRJ5"/>
<dbReference type="InterPro" id="IPR002110">
    <property type="entry name" value="Ankyrin_rpt"/>
</dbReference>
<dbReference type="Proteomes" id="UP000224634">
    <property type="component" value="Unassembled WGS sequence"/>
</dbReference>
<dbReference type="SMART" id="SM00248">
    <property type="entry name" value="ANK"/>
    <property type="match status" value="14"/>
</dbReference>
<dbReference type="PANTHER" id="PTHR24198:SF165">
    <property type="entry name" value="ANKYRIN REPEAT-CONTAINING PROTEIN-RELATED"/>
    <property type="match status" value="1"/>
</dbReference>
<dbReference type="InterPro" id="IPR036770">
    <property type="entry name" value="Ankyrin_rpt-contain_sf"/>
</dbReference>
<keyword evidence="6" id="KW-1185">Reference proteome</keyword>
<accession>A0A2B7YRJ5</accession>
<feature type="repeat" description="ANK" evidence="3">
    <location>
        <begin position="502"/>
        <end position="534"/>
    </location>
</feature>
<proteinExistence type="predicted"/>
<dbReference type="STRING" id="1447883.A0A2B7YRJ5"/>